<accession>A0A560K8S2</accession>
<keyword evidence="1" id="KW-1133">Transmembrane helix</keyword>
<name>A0A560K8S2_9BRAD</name>
<evidence type="ECO:0000256" key="1">
    <source>
        <dbReference type="SAM" id="Phobius"/>
    </source>
</evidence>
<keyword evidence="1" id="KW-0812">Transmembrane</keyword>
<keyword evidence="3" id="KW-1185">Reference proteome</keyword>
<dbReference type="RefSeq" id="WP_080139160.1">
    <property type="nucleotide sequence ID" value="NZ_LWIG01000051.1"/>
</dbReference>
<dbReference type="AlphaFoldDB" id="A0A560K8S2"/>
<keyword evidence="1" id="KW-0472">Membrane</keyword>
<evidence type="ECO:0000313" key="2">
    <source>
        <dbReference type="EMBL" id="TWB78214.1"/>
    </source>
</evidence>
<dbReference type="EMBL" id="VITW01000003">
    <property type="protein sequence ID" value="TWB78214.1"/>
    <property type="molecule type" value="Genomic_DNA"/>
</dbReference>
<feature type="transmembrane region" description="Helical" evidence="1">
    <location>
        <begin position="38"/>
        <end position="56"/>
    </location>
</feature>
<dbReference type="STRING" id="1399419.A5906_09795"/>
<dbReference type="Proteomes" id="UP000315914">
    <property type="component" value="Unassembled WGS sequence"/>
</dbReference>
<proteinExistence type="predicted"/>
<sequence length="87" mass="9257">MHMPSITAGCLVILALACAALAFQMIRLQQSRHTVFNGGILLSLGLLIAAALPLLARLPWAELIEEAADQVVAGLHLLEVAYVILTL</sequence>
<evidence type="ECO:0000313" key="3">
    <source>
        <dbReference type="Proteomes" id="UP000315914"/>
    </source>
</evidence>
<gene>
    <name evidence="2" type="ORF">FBZ95_10346</name>
</gene>
<comment type="caution">
    <text evidence="2">The sequence shown here is derived from an EMBL/GenBank/DDBJ whole genome shotgun (WGS) entry which is preliminary data.</text>
</comment>
<protein>
    <submittedName>
        <fullName evidence="2">Uncharacterized protein</fullName>
    </submittedName>
</protein>
<organism evidence="2 3">
    <name type="scientific">Bradyrhizobium sacchari</name>
    <dbReference type="NCBI Taxonomy" id="1399419"/>
    <lineage>
        <taxon>Bacteria</taxon>
        <taxon>Pseudomonadati</taxon>
        <taxon>Pseudomonadota</taxon>
        <taxon>Alphaproteobacteria</taxon>
        <taxon>Hyphomicrobiales</taxon>
        <taxon>Nitrobacteraceae</taxon>
        <taxon>Bradyrhizobium</taxon>
    </lineage>
</organism>
<reference evidence="2 3" key="1">
    <citation type="submission" date="2019-06" db="EMBL/GenBank/DDBJ databases">
        <title>Genomic Encyclopedia of Type Strains, Phase IV (KMG-V): Genome sequencing to study the core and pangenomes of soil and plant-associated prokaryotes.</title>
        <authorList>
            <person name="Whitman W."/>
        </authorList>
    </citation>
    <scope>NUCLEOTIDE SEQUENCE [LARGE SCALE GENOMIC DNA]</scope>
    <source>
        <strain evidence="2 3">BR 10556</strain>
    </source>
</reference>